<organism evidence="7 8">
    <name type="scientific">Spinacia oleracea</name>
    <name type="common">Spinach</name>
    <dbReference type="NCBI Taxonomy" id="3562"/>
    <lineage>
        <taxon>Eukaryota</taxon>
        <taxon>Viridiplantae</taxon>
        <taxon>Streptophyta</taxon>
        <taxon>Embryophyta</taxon>
        <taxon>Tracheophyta</taxon>
        <taxon>Spermatophyta</taxon>
        <taxon>Magnoliopsida</taxon>
        <taxon>eudicotyledons</taxon>
        <taxon>Gunneridae</taxon>
        <taxon>Pentapetalae</taxon>
        <taxon>Caryophyllales</taxon>
        <taxon>Chenopodiaceae</taxon>
        <taxon>Chenopodioideae</taxon>
        <taxon>Anserineae</taxon>
        <taxon>Spinacia</taxon>
    </lineage>
</organism>
<evidence type="ECO:0000256" key="4">
    <source>
        <dbReference type="PROSITE-ProRule" id="PRU00175"/>
    </source>
</evidence>
<proteinExistence type="predicted"/>
<dbReference type="SMART" id="SM00184">
    <property type="entry name" value="RING"/>
    <property type="match status" value="1"/>
</dbReference>
<feature type="domain" description="RING-type" evidence="6">
    <location>
        <begin position="230"/>
        <end position="271"/>
    </location>
</feature>
<dbReference type="SUPFAM" id="SSF57850">
    <property type="entry name" value="RING/U-box"/>
    <property type="match status" value="1"/>
</dbReference>
<reference evidence="7" key="1">
    <citation type="journal article" date="2021" name="Nat. Commun.">
        <title>Genomic analyses provide insights into spinach domestication and the genetic basis of agronomic traits.</title>
        <authorList>
            <person name="Cai X."/>
            <person name="Sun X."/>
            <person name="Xu C."/>
            <person name="Sun H."/>
            <person name="Wang X."/>
            <person name="Ge C."/>
            <person name="Zhang Z."/>
            <person name="Wang Q."/>
            <person name="Fei Z."/>
            <person name="Jiao C."/>
            <person name="Wang Q."/>
        </authorList>
    </citation>
    <scope>NUCLEOTIDE SEQUENCE [LARGE SCALE GENOMIC DNA]</scope>
    <source>
        <strain evidence="7">cv. Varoflay</strain>
    </source>
</reference>
<dbReference type="OrthoDB" id="8062037at2759"/>
<feature type="compositionally biased region" description="Low complexity" evidence="5">
    <location>
        <begin position="26"/>
        <end position="51"/>
    </location>
</feature>
<dbReference type="GO" id="GO:0006511">
    <property type="term" value="P:ubiquitin-dependent protein catabolic process"/>
    <property type="evidence" value="ECO:0000318"/>
    <property type="project" value="GO_Central"/>
</dbReference>
<dbReference type="Gene3D" id="3.30.40.10">
    <property type="entry name" value="Zinc/RING finger domain, C3HC4 (zinc finger)"/>
    <property type="match status" value="1"/>
</dbReference>
<feature type="compositionally biased region" description="Basic residues" evidence="5">
    <location>
        <begin position="52"/>
        <end position="71"/>
    </location>
</feature>
<dbReference type="GO" id="GO:0005634">
    <property type="term" value="C:nucleus"/>
    <property type="evidence" value="ECO:0000318"/>
    <property type="project" value="GO_Central"/>
</dbReference>
<dbReference type="AlphaFoldDB" id="A0A9R0JJU5"/>
<evidence type="ECO:0000256" key="5">
    <source>
        <dbReference type="SAM" id="MobiDB-lite"/>
    </source>
</evidence>
<sequence length="277" mass="30884">MTSAAVLFYGRRSRSSRTFDDLGFGSPTLPSPFSSSSSSSSSTPSSDPGTISHRHRYRQRKVGDLHRRHRHVNFDDPSPRSPILGSELHQRGCNGESSSRDINDRETVHGLSGRYHRNNRLPGSVLLAKERLVQRLRGVSVSGISRETSPGLSSDHLQLVDADWETSVSGEEPAAYTTSTELLVGANQQYASREPQRKPLGLTKEALSQLQREVFLEQQKPVTQPMPIDCSICLESFVEGNKLINLPCGHRFHTSCLYPWLQTCGKCPYCRSYIKLT</sequence>
<dbReference type="CDD" id="cd16454">
    <property type="entry name" value="RING-H2_PA-TM-RING"/>
    <property type="match status" value="1"/>
</dbReference>
<evidence type="ECO:0000256" key="3">
    <source>
        <dbReference type="ARBA" id="ARBA00022833"/>
    </source>
</evidence>
<dbReference type="Pfam" id="PF13639">
    <property type="entry name" value="zf-RING_2"/>
    <property type="match status" value="1"/>
</dbReference>
<dbReference type="InterPro" id="IPR001841">
    <property type="entry name" value="Znf_RING"/>
</dbReference>
<name>A0A9R0JJU5_SPIOL</name>
<evidence type="ECO:0000256" key="2">
    <source>
        <dbReference type="ARBA" id="ARBA00022771"/>
    </source>
</evidence>
<dbReference type="GeneID" id="110776987"/>
<protein>
    <submittedName>
        <fullName evidence="8">Probable E3 ubiquitin-protein ligase RHY1A isoform X1</fullName>
    </submittedName>
</protein>
<keyword evidence="1" id="KW-0479">Metal-binding</keyword>
<feature type="region of interest" description="Disordered" evidence="5">
    <location>
        <begin position="17"/>
        <end position="104"/>
    </location>
</feature>
<dbReference type="PROSITE" id="PS50089">
    <property type="entry name" value="ZF_RING_2"/>
    <property type="match status" value="1"/>
</dbReference>
<dbReference type="Proteomes" id="UP000813463">
    <property type="component" value="Chromosome 2"/>
</dbReference>
<evidence type="ECO:0000259" key="6">
    <source>
        <dbReference type="PROSITE" id="PS50089"/>
    </source>
</evidence>
<dbReference type="PANTHER" id="PTHR45931">
    <property type="entry name" value="SI:CH211-59O9.10"/>
    <property type="match status" value="1"/>
</dbReference>
<dbReference type="InterPro" id="IPR051834">
    <property type="entry name" value="RING_finger_E3_ligase"/>
</dbReference>
<dbReference type="InterPro" id="IPR013083">
    <property type="entry name" value="Znf_RING/FYVE/PHD"/>
</dbReference>
<accession>A0A9R0JJU5</accession>
<reference evidence="8" key="2">
    <citation type="submission" date="2025-08" db="UniProtKB">
        <authorList>
            <consortium name="RefSeq"/>
        </authorList>
    </citation>
    <scope>IDENTIFICATION</scope>
    <source>
        <tissue evidence="8">Leaf</tissue>
    </source>
</reference>
<evidence type="ECO:0000256" key="1">
    <source>
        <dbReference type="ARBA" id="ARBA00022723"/>
    </source>
</evidence>
<dbReference type="GO" id="GO:0008270">
    <property type="term" value="F:zinc ion binding"/>
    <property type="evidence" value="ECO:0007669"/>
    <property type="project" value="UniProtKB-KW"/>
</dbReference>
<evidence type="ECO:0000313" key="8">
    <source>
        <dbReference type="RefSeq" id="XP_021837249.1"/>
    </source>
</evidence>
<dbReference type="GO" id="GO:0061630">
    <property type="term" value="F:ubiquitin protein ligase activity"/>
    <property type="evidence" value="ECO:0000318"/>
    <property type="project" value="GO_Central"/>
</dbReference>
<gene>
    <name evidence="8" type="primary">LOC110776987</name>
</gene>
<dbReference type="SMART" id="SM01197">
    <property type="entry name" value="FANCL_C"/>
    <property type="match status" value="1"/>
</dbReference>
<keyword evidence="7" id="KW-1185">Reference proteome</keyword>
<dbReference type="PANTHER" id="PTHR45931:SF3">
    <property type="entry name" value="RING ZINC FINGER-CONTAINING PROTEIN"/>
    <property type="match status" value="1"/>
</dbReference>
<keyword evidence="2 4" id="KW-0863">Zinc-finger</keyword>
<dbReference type="KEGG" id="soe:110776987"/>
<keyword evidence="3" id="KW-0862">Zinc</keyword>
<evidence type="ECO:0000313" key="7">
    <source>
        <dbReference type="Proteomes" id="UP000813463"/>
    </source>
</evidence>
<dbReference type="RefSeq" id="XP_021837249.1">
    <property type="nucleotide sequence ID" value="XM_021981557.2"/>
</dbReference>